<sequence length="260" mass="28766">MQLDTASVRNTTALFVFLMPKGSPGHSIFVDPDLVHIKRHLETRCACRISAYDGDGLERLLRNGWSAVAKADLLQFRVDRSTGSHNPFLMGPMSPGNSIQRDVTVQDGLLYRGTWLIHIVYHTQPSRHHLFWILVNRFAGQLTFGLRTGPRLRRDNAAAGRGLVFTTLALLTGPEASRIGRTDRDSSRPSHFHMLADDDVDAEVDFDGDVGAKMRQANLASVPESKLRGCTRMEGDVHKVEAAQSHNRLDKAAATPDGCE</sequence>
<dbReference type="AlphaFoldDB" id="A0A3S5A3Y5"/>
<gene>
    <name evidence="1" type="ORF">PXEA_LOCUS20486</name>
</gene>
<dbReference type="Proteomes" id="UP000784294">
    <property type="component" value="Unassembled WGS sequence"/>
</dbReference>
<evidence type="ECO:0000313" key="2">
    <source>
        <dbReference type="Proteomes" id="UP000784294"/>
    </source>
</evidence>
<evidence type="ECO:0000313" key="1">
    <source>
        <dbReference type="EMBL" id="VEL27046.1"/>
    </source>
</evidence>
<protein>
    <submittedName>
        <fullName evidence="1">Uncharacterized protein</fullName>
    </submittedName>
</protein>
<organism evidence="1 2">
    <name type="scientific">Protopolystoma xenopodis</name>
    <dbReference type="NCBI Taxonomy" id="117903"/>
    <lineage>
        <taxon>Eukaryota</taxon>
        <taxon>Metazoa</taxon>
        <taxon>Spiralia</taxon>
        <taxon>Lophotrochozoa</taxon>
        <taxon>Platyhelminthes</taxon>
        <taxon>Monogenea</taxon>
        <taxon>Polyopisthocotylea</taxon>
        <taxon>Polystomatidea</taxon>
        <taxon>Polystomatidae</taxon>
        <taxon>Protopolystoma</taxon>
    </lineage>
</organism>
<reference evidence="1" key="1">
    <citation type="submission" date="2018-11" db="EMBL/GenBank/DDBJ databases">
        <authorList>
            <consortium name="Pathogen Informatics"/>
        </authorList>
    </citation>
    <scope>NUCLEOTIDE SEQUENCE</scope>
</reference>
<accession>A0A3S5A3Y5</accession>
<proteinExistence type="predicted"/>
<dbReference type="EMBL" id="CAAALY010084509">
    <property type="protein sequence ID" value="VEL27046.1"/>
    <property type="molecule type" value="Genomic_DNA"/>
</dbReference>
<name>A0A3S5A3Y5_9PLAT</name>
<comment type="caution">
    <text evidence="1">The sequence shown here is derived from an EMBL/GenBank/DDBJ whole genome shotgun (WGS) entry which is preliminary data.</text>
</comment>
<keyword evidence="2" id="KW-1185">Reference proteome</keyword>